<evidence type="ECO:0000256" key="3">
    <source>
        <dbReference type="SAM" id="MobiDB-lite"/>
    </source>
</evidence>
<evidence type="ECO:0000259" key="4">
    <source>
        <dbReference type="Pfam" id="PF11938"/>
    </source>
</evidence>
<keyword evidence="6" id="KW-1185">Reference proteome</keyword>
<dbReference type="AlphaFoldDB" id="A0A9W9ZZM1"/>
<evidence type="ECO:0000256" key="2">
    <source>
        <dbReference type="ARBA" id="ARBA00022729"/>
    </source>
</evidence>
<dbReference type="OrthoDB" id="6020060at2759"/>
<name>A0A9W9ZZM1_9CNID</name>
<reference evidence="5" key="1">
    <citation type="submission" date="2023-01" db="EMBL/GenBank/DDBJ databases">
        <title>Genome assembly of the deep-sea coral Lophelia pertusa.</title>
        <authorList>
            <person name="Herrera S."/>
            <person name="Cordes E."/>
        </authorList>
    </citation>
    <scope>NUCLEOTIDE SEQUENCE</scope>
    <source>
        <strain evidence="5">USNM1676648</strain>
        <tissue evidence="5">Polyp</tissue>
    </source>
</reference>
<feature type="domain" description="DUF3456" evidence="4">
    <location>
        <begin position="30"/>
        <end position="99"/>
    </location>
</feature>
<comment type="caution">
    <text evidence="5">The sequence shown here is derived from an EMBL/GenBank/DDBJ whole genome shotgun (WGS) entry which is preliminary data.</text>
</comment>
<dbReference type="PANTHER" id="PTHR15382:SF8">
    <property type="entry name" value="CANOPY B"/>
    <property type="match status" value="1"/>
</dbReference>
<sequence length="136" mass="16244">MTKYNIRAKLPFRYKRGVKSLYRKQIDEVTKDSRIQKWVFATPEDDIDDPTGEIRRLKKQCHDMLVETQQSIIHWFMKAQSNDLTRWLCAKKVLLDDDNQECLKVEMPKRNRVALLRQKKPKTQDNKTDNAAHEEL</sequence>
<dbReference type="PANTHER" id="PTHR15382">
    <property type="entry name" value="CTG4A-RELATED"/>
    <property type="match status" value="1"/>
</dbReference>
<comment type="similarity">
    <text evidence="1">Belongs to the canopy family.</text>
</comment>
<gene>
    <name evidence="5" type="primary">CNPY3_1</name>
    <name evidence="5" type="ORF">OS493_027578</name>
</gene>
<dbReference type="Pfam" id="PF11938">
    <property type="entry name" value="DUF3456"/>
    <property type="match status" value="1"/>
</dbReference>
<organism evidence="5 6">
    <name type="scientific">Desmophyllum pertusum</name>
    <dbReference type="NCBI Taxonomy" id="174260"/>
    <lineage>
        <taxon>Eukaryota</taxon>
        <taxon>Metazoa</taxon>
        <taxon>Cnidaria</taxon>
        <taxon>Anthozoa</taxon>
        <taxon>Hexacorallia</taxon>
        <taxon>Scleractinia</taxon>
        <taxon>Caryophylliina</taxon>
        <taxon>Caryophylliidae</taxon>
        <taxon>Desmophyllum</taxon>
    </lineage>
</organism>
<feature type="compositionally biased region" description="Basic and acidic residues" evidence="3">
    <location>
        <begin position="122"/>
        <end position="136"/>
    </location>
</feature>
<feature type="region of interest" description="Disordered" evidence="3">
    <location>
        <begin position="115"/>
        <end position="136"/>
    </location>
</feature>
<evidence type="ECO:0000313" key="6">
    <source>
        <dbReference type="Proteomes" id="UP001163046"/>
    </source>
</evidence>
<accession>A0A9W9ZZM1</accession>
<dbReference type="Proteomes" id="UP001163046">
    <property type="component" value="Unassembled WGS sequence"/>
</dbReference>
<dbReference type="EMBL" id="MU825421">
    <property type="protein sequence ID" value="KAJ7390053.1"/>
    <property type="molecule type" value="Genomic_DNA"/>
</dbReference>
<keyword evidence="2" id="KW-0732">Signal</keyword>
<proteinExistence type="inferred from homology"/>
<evidence type="ECO:0000256" key="1">
    <source>
        <dbReference type="ARBA" id="ARBA00007285"/>
    </source>
</evidence>
<evidence type="ECO:0000313" key="5">
    <source>
        <dbReference type="EMBL" id="KAJ7390053.1"/>
    </source>
</evidence>
<protein>
    <submittedName>
        <fullName evidence="5">Protein canopy 3</fullName>
    </submittedName>
</protein>
<dbReference type="InterPro" id="IPR021852">
    <property type="entry name" value="DUF3456"/>
</dbReference>